<evidence type="ECO:0000313" key="1">
    <source>
        <dbReference type="EMBL" id="CAF1448401.1"/>
    </source>
</evidence>
<gene>
    <name evidence="1" type="ORF">GPM918_LOCUS34641</name>
    <name evidence="2" type="ORF">SRO942_LOCUS35341</name>
</gene>
<protein>
    <submittedName>
        <fullName evidence="1">Uncharacterized protein</fullName>
    </submittedName>
</protein>
<dbReference type="AlphaFoldDB" id="A0A815PEB9"/>
<evidence type="ECO:0000313" key="2">
    <source>
        <dbReference type="EMBL" id="CAF4322436.1"/>
    </source>
</evidence>
<dbReference type="EMBL" id="CAJOBC010084796">
    <property type="protein sequence ID" value="CAF4322436.1"/>
    <property type="molecule type" value="Genomic_DNA"/>
</dbReference>
<proteinExistence type="predicted"/>
<dbReference type="EMBL" id="CAJNOQ010019352">
    <property type="protein sequence ID" value="CAF1448401.1"/>
    <property type="molecule type" value="Genomic_DNA"/>
</dbReference>
<reference evidence="1" key="1">
    <citation type="submission" date="2021-02" db="EMBL/GenBank/DDBJ databases">
        <authorList>
            <person name="Nowell W R."/>
        </authorList>
    </citation>
    <scope>NUCLEOTIDE SEQUENCE</scope>
</reference>
<organism evidence="1 3">
    <name type="scientific">Didymodactylos carnosus</name>
    <dbReference type="NCBI Taxonomy" id="1234261"/>
    <lineage>
        <taxon>Eukaryota</taxon>
        <taxon>Metazoa</taxon>
        <taxon>Spiralia</taxon>
        <taxon>Gnathifera</taxon>
        <taxon>Rotifera</taxon>
        <taxon>Eurotatoria</taxon>
        <taxon>Bdelloidea</taxon>
        <taxon>Philodinida</taxon>
        <taxon>Philodinidae</taxon>
        <taxon>Didymodactylos</taxon>
    </lineage>
</organism>
<keyword evidence="3" id="KW-1185">Reference proteome</keyword>
<sequence length="69" mass="7826">MSHHFYHLELELKYDDTSKESDINDLAATAICTEKFGLFSKICKLGECCCIENVSYSTLSQCGAYQKYS</sequence>
<name>A0A815PEB9_9BILA</name>
<dbReference type="Proteomes" id="UP000663829">
    <property type="component" value="Unassembled WGS sequence"/>
</dbReference>
<dbReference type="Proteomes" id="UP000681722">
    <property type="component" value="Unassembled WGS sequence"/>
</dbReference>
<evidence type="ECO:0000313" key="3">
    <source>
        <dbReference type="Proteomes" id="UP000663829"/>
    </source>
</evidence>
<comment type="caution">
    <text evidence="1">The sequence shown here is derived from an EMBL/GenBank/DDBJ whole genome shotgun (WGS) entry which is preliminary data.</text>
</comment>
<accession>A0A815PEB9</accession>